<keyword evidence="3" id="KW-1185">Reference proteome</keyword>
<feature type="compositionally biased region" description="Low complexity" evidence="1">
    <location>
        <begin position="85"/>
        <end position="109"/>
    </location>
</feature>
<gene>
    <name evidence="2" type="ORF">BU16DRAFT_557101</name>
</gene>
<reference evidence="2" key="1">
    <citation type="journal article" date="2020" name="Stud. Mycol.">
        <title>101 Dothideomycetes genomes: a test case for predicting lifestyles and emergence of pathogens.</title>
        <authorList>
            <person name="Haridas S."/>
            <person name="Albert R."/>
            <person name="Binder M."/>
            <person name="Bloem J."/>
            <person name="Labutti K."/>
            <person name="Salamov A."/>
            <person name="Andreopoulos B."/>
            <person name="Baker S."/>
            <person name="Barry K."/>
            <person name="Bills G."/>
            <person name="Bluhm B."/>
            <person name="Cannon C."/>
            <person name="Castanera R."/>
            <person name="Culley D."/>
            <person name="Daum C."/>
            <person name="Ezra D."/>
            <person name="Gonzalez J."/>
            <person name="Henrissat B."/>
            <person name="Kuo A."/>
            <person name="Liang C."/>
            <person name="Lipzen A."/>
            <person name="Lutzoni F."/>
            <person name="Magnuson J."/>
            <person name="Mondo S."/>
            <person name="Nolan M."/>
            <person name="Ohm R."/>
            <person name="Pangilinan J."/>
            <person name="Park H.-J."/>
            <person name="Ramirez L."/>
            <person name="Alfaro M."/>
            <person name="Sun H."/>
            <person name="Tritt A."/>
            <person name="Yoshinaga Y."/>
            <person name="Zwiers L.-H."/>
            <person name="Turgeon B."/>
            <person name="Goodwin S."/>
            <person name="Spatafora J."/>
            <person name="Crous P."/>
            <person name="Grigoriev I."/>
        </authorList>
    </citation>
    <scope>NUCLEOTIDE SEQUENCE</scope>
    <source>
        <strain evidence="2">CBS 269.34</strain>
    </source>
</reference>
<name>A0A6A6R8B2_9PEZI</name>
<proteinExistence type="predicted"/>
<feature type="compositionally biased region" description="Polar residues" evidence="1">
    <location>
        <begin position="1"/>
        <end position="17"/>
    </location>
</feature>
<dbReference type="EMBL" id="MU004183">
    <property type="protein sequence ID" value="KAF2500644.1"/>
    <property type="molecule type" value="Genomic_DNA"/>
</dbReference>
<evidence type="ECO:0000313" key="3">
    <source>
        <dbReference type="Proteomes" id="UP000799750"/>
    </source>
</evidence>
<feature type="compositionally biased region" description="Polar residues" evidence="1">
    <location>
        <begin position="304"/>
        <end position="321"/>
    </location>
</feature>
<evidence type="ECO:0000256" key="1">
    <source>
        <dbReference type="SAM" id="MobiDB-lite"/>
    </source>
</evidence>
<feature type="compositionally biased region" description="Polar residues" evidence="1">
    <location>
        <begin position="117"/>
        <end position="134"/>
    </location>
</feature>
<feature type="region of interest" description="Disordered" evidence="1">
    <location>
        <begin position="1"/>
        <end position="24"/>
    </location>
</feature>
<feature type="region of interest" description="Disordered" evidence="1">
    <location>
        <begin position="41"/>
        <end position="172"/>
    </location>
</feature>
<accession>A0A6A6R8B2</accession>
<organism evidence="2 3">
    <name type="scientific">Lophium mytilinum</name>
    <dbReference type="NCBI Taxonomy" id="390894"/>
    <lineage>
        <taxon>Eukaryota</taxon>
        <taxon>Fungi</taxon>
        <taxon>Dikarya</taxon>
        <taxon>Ascomycota</taxon>
        <taxon>Pezizomycotina</taxon>
        <taxon>Dothideomycetes</taxon>
        <taxon>Pleosporomycetidae</taxon>
        <taxon>Mytilinidiales</taxon>
        <taxon>Mytilinidiaceae</taxon>
        <taxon>Lophium</taxon>
    </lineage>
</organism>
<protein>
    <recommendedName>
        <fullName evidence="4">BTB domain-containing protein</fullName>
    </recommendedName>
</protein>
<sequence length="719" mass="78384">MAPSTAEPTRSTQSNASRPKPVMPRIIPAIPLAFFRAPRASVPITPENTGPSDAPPDDTEASTPAEKLPEEQLLTDAQAPLTPESKASAPSHAGAAGDSPGSSSSRVSGVHVEESQNTRGSPMSDEQTEATELNYSPVAPEPTRYPIKELPPPFYPAEHTSTPNSATSSSTPSFQLPVNDTSIHHPRPSTGSIIFGGFPESSSSSPAPPLGMAGYHPSPPGFMPGNFAPPPFFTPGHSHHPSDPNGHMIFPMNMPPSVAYGYRRDAPPQHLMGQHQPWYPQADHAPYQMMYQEPYIPPHEPALTNGTAKPSRSASQTSSQTHEGELKHVPEATGQGQNFPRFQNGIRHRVDPEVENNRIARIDYLHSRFGDSKFADRVLEVGHADATPFFSMPVHSVIVADSKLLASALSAPSEHYQDGVKVTQLFIEDEFITQQAVMEALRFLYGAPLPVPAKFSQGLQPIDRNAEQVDPHGLARQRMDQALSFSAAGAFLQLPEVANRGIDIALHVLRWDNIERALEFALRDGLSPPWRDAQSESPSIHQPTYDPYSSSLLRGILAFLSLGFPSDFRLNNVVPQLSGNLLIPNVVESRPSTHHARLSKIRFGEIPFEDTPRPTFATNLLSSILLSLPFSVLRSLFDNAALGGNVGWPKVVEVMKAVVDEREDRRKKALNGQSKCAPSSGSDQQLLENLQWEERVDQSDKVESGFCVTRSRTTANGQE</sequence>
<evidence type="ECO:0008006" key="4">
    <source>
        <dbReference type="Google" id="ProtNLM"/>
    </source>
</evidence>
<dbReference type="Proteomes" id="UP000799750">
    <property type="component" value="Unassembled WGS sequence"/>
</dbReference>
<feature type="region of interest" description="Disordered" evidence="1">
    <location>
        <begin position="297"/>
        <end position="345"/>
    </location>
</feature>
<dbReference type="OrthoDB" id="5329403at2759"/>
<evidence type="ECO:0000313" key="2">
    <source>
        <dbReference type="EMBL" id="KAF2500644.1"/>
    </source>
</evidence>
<dbReference type="AlphaFoldDB" id="A0A6A6R8B2"/>
<feature type="compositionally biased region" description="Low complexity" evidence="1">
    <location>
        <begin position="160"/>
        <end position="172"/>
    </location>
</feature>